<comment type="similarity">
    <text evidence="2 6">Belongs to the terpene synthase family.</text>
</comment>
<evidence type="ECO:0000256" key="4">
    <source>
        <dbReference type="ARBA" id="ARBA00022842"/>
    </source>
</evidence>
<protein>
    <recommendedName>
        <fullName evidence="6">Terpene synthase</fullName>
        <ecNumber evidence="6">4.2.3.-</ecNumber>
    </recommendedName>
</protein>
<dbReference type="InterPro" id="IPR008949">
    <property type="entry name" value="Isoprenoid_synthase_dom_sf"/>
</dbReference>
<dbReference type="GO" id="GO:0046872">
    <property type="term" value="F:metal ion binding"/>
    <property type="evidence" value="ECO:0007669"/>
    <property type="project" value="UniProtKB-KW"/>
</dbReference>
<dbReference type="AlphaFoldDB" id="A0A9P5XW28"/>
<dbReference type="GO" id="GO:0008299">
    <property type="term" value="P:isoprenoid biosynthetic process"/>
    <property type="evidence" value="ECO:0007669"/>
    <property type="project" value="UniProtKB-ARBA"/>
</dbReference>
<evidence type="ECO:0000256" key="3">
    <source>
        <dbReference type="ARBA" id="ARBA00022723"/>
    </source>
</evidence>
<gene>
    <name evidence="7" type="ORF">BDZ94DRAFT_1313570</name>
</gene>
<dbReference type="SUPFAM" id="SSF48576">
    <property type="entry name" value="Terpenoid synthases"/>
    <property type="match status" value="1"/>
</dbReference>
<comment type="caution">
    <text evidence="7">The sequence shown here is derived from an EMBL/GenBank/DDBJ whole genome shotgun (WGS) entry which is preliminary data.</text>
</comment>
<evidence type="ECO:0000313" key="7">
    <source>
        <dbReference type="EMBL" id="KAF9458119.1"/>
    </source>
</evidence>
<keyword evidence="3 6" id="KW-0479">Metal-binding</keyword>
<dbReference type="InterPro" id="IPR034686">
    <property type="entry name" value="Terpene_cyclase-like_2"/>
</dbReference>
<evidence type="ECO:0000256" key="2">
    <source>
        <dbReference type="ARBA" id="ARBA00006333"/>
    </source>
</evidence>
<reference evidence="7" key="1">
    <citation type="submission" date="2020-11" db="EMBL/GenBank/DDBJ databases">
        <authorList>
            <consortium name="DOE Joint Genome Institute"/>
            <person name="Ahrendt S."/>
            <person name="Riley R."/>
            <person name="Andreopoulos W."/>
            <person name="Labutti K."/>
            <person name="Pangilinan J."/>
            <person name="Ruiz-Duenas F.J."/>
            <person name="Barrasa J.M."/>
            <person name="Sanchez-Garcia M."/>
            <person name="Camarero S."/>
            <person name="Miyauchi S."/>
            <person name="Serrano A."/>
            <person name="Linde D."/>
            <person name="Babiker R."/>
            <person name="Drula E."/>
            <person name="Ayuso-Fernandez I."/>
            <person name="Pacheco R."/>
            <person name="Padilla G."/>
            <person name="Ferreira P."/>
            <person name="Barriuso J."/>
            <person name="Kellner H."/>
            <person name="Castanera R."/>
            <person name="Alfaro M."/>
            <person name="Ramirez L."/>
            <person name="Pisabarro A.G."/>
            <person name="Kuo A."/>
            <person name="Tritt A."/>
            <person name="Lipzen A."/>
            <person name="He G."/>
            <person name="Yan M."/>
            <person name="Ng V."/>
            <person name="Cullen D."/>
            <person name="Martin F."/>
            <person name="Rosso M.-N."/>
            <person name="Henrissat B."/>
            <person name="Hibbett D."/>
            <person name="Martinez A.T."/>
            <person name="Grigoriev I.V."/>
        </authorList>
    </citation>
    <scope>NUCLEOTIDE SEQUENCE</scope>
    <source>
        <strain evidence="7">CBS 247.69</strain>
    </source>
</reference>
<dbReference type="OrthoDB" id="6486656at2759"/>
<dbReference type="EMBL" id="MU150349">
    <property type="protein sequence ID" value="KAF9458119.1"/>
    <property type="molecule type" value="Genomic_DNA"/>
</dbReference>
<evidence type="ECO:0000256" key="1">
    <source>
        <dbReference type="ARBA" id="ARBA00001946"/>
    </source>
</evidence>
<evidence type="ECO:0000256" key="6">
    <source>
        <dbReference type="RuleBase" id="RU366034"/>
    </source>
</evidence>
<name>A0A9P5XW28_9AGAR</name>
<accession>A0A9P5XW28</accession>
<dbReference type="Pfam" id="PF19086">
    <property type="entry name" value="Terpene_syn_C_2"/>
    <property type="match status" value="1"/>
</dbReference>
<dbReference type="EC" id="4.2.3.-" evidence="6"/>
<dbReference type="Proteomes" id="UP000807353">
    <property type="component" value="Unassembled WGS sequence"/>
</dbReference>
<comment type="cofactor">
    <cofactor evidence="1 6">
        <name>Mg(2+)</name>
        <dbReference type="ChEBI" id="CHEBI:18420"/>
    </cofactor>
</comment>
<keyword evidence="5 6" id="KW-0456">Lyase</keyword>
<proteinExistence type="inferred from homology"/>
<dbReference type="Gene3D" id="1.10.600.10">
    <property type="entry name" value="Farnesyl Diphosphate Synthase"/>
    <property type="match status" value="1"/>
</dbReference>
<keyword evidence="8" id="KW-1185">Reference proteome</keyword>
<sequence>MEDHLTSSSAQTQLYCIPDTLIRWPWPARTSLHVDKIKAILNTSFKKYPQIERKALKMLEQCEIAFFVCCVYPGLDEAQLDVTAIFCIIGWLVDEIITESIDHVQTTSDIIMDALRDPSKSRPLEEHIIGEITRQWWLQAIREMTPVSLQRLFHAVEDWLLACVQQSSVVFSSEKETIEKFLERRSSDVAMSICMVLLEMNVDIPQRVWEHPILETVRSLMCHIVSLDNVRMLCSTTLFQNGSNRQNVQDMFSYNREQANGDYHNFIHVVMSNQQLNLEEAYKWANQRHQDLQKKYMETLARMPSWGAEIDAQVEKYIGGLGRMISGNVKYSISCLRYADGRKEVGDRDNRVFELLPSSKPTRV</sequence>
<dbReference type="PANTHER" id="PTHR35201">
    <property type="entry name" value="TERPENE SYNTHASE"/>
    <property type="match status" value="1"/>
</dbReference>
<dbReference type="GO" id="GO:0010333">
    <property type="term" value="F:terpene synthase activity"/>
    <property type="evidence" value="ECO:0007669"/>
    <property type="project" value="InterPro"/>
</dbReference>
<organism evidence="7 8">
    <name type="scientific">Collybia nuda</name>
    <dbReference type="NCBI Taxonomy" id="64659"/>
    <lineage>
        <taxon>Eukaryota</taxon>
        <taxon>Fungi</taxon>
        <taxon>Dikarya</taxon>
        <taxon>Basidiomycota</taxon>
        <taxon>Agaricomycotina</taxon>
        <taxon>Agaricomycetes</taxon>
        <taxon>Agaricomycetidae</taxon>
        <taxon>Agaricales</taxon>
        <taxon>Tricholomatineae</taxon>
        <taxon>Clitocybaceae</taxon>
        <taxon>Collybia</taxon>
    </lineage>
</organism>
<keyword evidence="4 6" id="KW-0460">Magnesium</keyword>
<evidence type="ECO:0000313" key="8">
    <source>
        <dbReference type="Proteomes" id="UP000807353"/>
    </source>
</evidence>
<dbReference type="PANTHER" id="PTHR35201:SF4">
    <property type="entry name" value="BETA-PINACENE SYNTHASE-RELATED"/>
    <property type="match status" value="1"/>
</dbReference>
<evidence type="ECO:0000256" key="5">
    <source>
        <dbReference type="ARBA" id="ARBA00023239"/>
    </source>
</evidence>